<evidence type="ECO:0000313" key="3">
    <source>
        <dbReference type="EMBL" id="KAH9497249.1"/>
    </source>
</evidence>
<evidence type="ECO:0000313" key="4">
    <source>
        <dbReference type="Proteomes" id="UP000790347"/>
    </source>
</evidence>
<feature type="region of interest" description="Disordered" evidence="1">
    <location>
        <begin position="83"/>
        <end position="105"/>
    </location>
</feature>
<dbReference type="InterPro" id="IPR037361">
    <property type="entry name" value="COMMD10"/>
</dbReference>
<dbReference type="InterPro" id="IPR017920">
    <property type="entry name" value="COMM"/>
</dbReference>
<keyword evidence="4" id="KW-1185">Reference proteome</keyword>
<comment type="caution">
    <text evidence="3">The sequence shown here is derived from an EMBL/GenBank/DDBJ whole genome shotgun (WGS) entry which is preliminary data.</text>
</comment>
<reference evidence="3" key="1">
    <citation type="submission" date="2013-05" db="EMBL/GenBank/DDBJ databases">
        <authorList>
            <person name="Yim A.K.Y."/>
            <person name="Chan T.F."/>
            <person name="Ji K.M."/>
            <person name="Liu X.Y."/>
            <person name="Zhou J.W."/>
            <person name="Li R.Q."/>
            <person name="Yang K.Y."/>
            <person name="Li J."/>
            <person name="Li M."/>
            <person name="Law P.T.W."/>
            <person name="Wu Y.L."/>
            <person name="Cai Z.L."/>
            <person name="Qin H."/>
            <person name="Bao Y."/>
            <person name="Leung R.K.K."/>
            <person name="Ng P.K.S."/>
            <person name="Zou J."/>
            <person name="Zhong X.J."/>
            <person name="Ran P.X."/>
            <person name="Zhong N.S."/>
            <person name="Liu Z.G."/>
            <person name="Tsui S.K.W."/>
        </authorList>
    </citation>
    <scope>NUCLEOTIDE SEQUENCE</scope>
    <source>
        <strain evidence="3">Derf</strain>
        <tissue evidence="3">Whole organism</tissue>
    </source>
</reference>
<sequence>MDNNVLNLLLAKYSEHINQLDSNTFQKLFKLVFEHFHHCITINIGRGNQLVSDNNHHNQQQQQQLAFTHSDLTLSTLTTVGVSGDHHHHHHHYNNNDDDDNNNDQLGKLLQNSTLANIDNINIIAKSLLNLYYECARSNAKSRTVKNILTEAGWSEEKQTIFIEHWHQNATEIFDILKTKSFNSSAEYLLKNVDRKIKILTDHSNTSKPKLPLGEINFEFNDSHNLTLNFNHSELLNFYDQIEQIQNKIDKLYK</sequence>
<evidence type="ECO:0000259" key="2">
    <source>
        <dbReference type="PROSITE" id="PS51269"/>
    </source>
</evidence>
<dbReference type="OrthoDB" id="77522at2759"/>
<evidence type="ECO:0000256" key="1">
    <source>
        <dbReference type="SAM" id="MobiDB-lite"/>
    </source>
</evidence>
<dbReference type="Proteomes" id="UP000790347">
    <property type="component" value="Unassembled WGS sequence"/>
</dbReference>
<protein>
    <submittedName>
        <fullName evidence="3">COMM domain-containing protein 10</fullName>
    </submittedName>
</protein>
<organism evidence="3 4">
    <name type="scientific">Dermatophagoides farinae</name>
    <name type="common">American house dust mite</name>
    <dbReference type="NCBI Taxonomy" id="6954"/>
    <lineage>
        <taxon>Eukaryota</taxon>
        <taxon>Metazoa</taxon>
        <taxon>Ecdysozoa</taxon>
        <taxon>Arthropoda</taxon>
        <taxon>Chelicerata</taxon>
        <taxon>Arachnida</taxon>
        <taxon>Acari</taxon>
        <taxon>Acariformes</taxon>
        <taxon>Sarcoptiformes</taxon>
        <taxon>Astigmata</taxon>
        <taxon>Psoroptidia</taxon>
        <taxon>Analgoidea</taxon>
        <taxon>Pyroglyphidae</taxon>
        <taxon>Dermatophagoidinae</taxon>
        <taxon>Dermatophagoides</taxon>
    </lineage>
</organism>
<dbReference type="EMBL" id="ASGP02000007">
    <property type="protein sequence ID" value="KAH9497249.1"/>
    <property type="molecule type" value="Genomic_DNA"/>
</dbReference>
<dbReference type="PROSITE" id="PS51269">
    <property type="entry name" value="COMM"/>
    <property type="match status" value="1"/>
</dbReference>
<dbReference type="PANTHER" id="PTHR12333">
    <property type="entry name" value="COMM DOMAIN CONTAINING PROTEIN 10"/>
    <property type="match status" value="1"/>
</dbReference>
<proteinExistence type="predicted"/>
<gene>
    <name evidence="3" type="primary">COMMD10</name>
    <name evidence="3" type="ORF">DERF_013252</name>
</gene>
<dbReference type="AlphaFoldDB" id="A0A922KW37"/>
<reference evidence="3" key="2">
    <citation type="journal article" date="2022" name="Res Sq">
        <title>Comparative Genomics Reveals Insights into the Divergent Evolution of Astigmatic Mites and Household Pest Adaptations.</title>
        <authorList>
            <person name="Xiong Q."/>
            <person name="Wan A.T.-Y."/>
            <person name="Liu X.-Y."/>
            <person name="Fung C.S.-H."/>
            <person name="Xiao X."/>
            <person name="Malainual N."/>
            <person name="Hou J."/>
            <person name="Wang L."/>
            <person name="Wang M."/>
            <person name="Yang K."/>
            <person name="Cui Y."/>
            <person name="Leung E."/>
            <person name="Nong W."/>
            <person name="Shin S.-K."/>
            <person name="Au S."/>
            <person name="Jeong K.Y."/>
            <person name="Chew F.T."/>
            <person name="Hui J."/>
            <person name="Leung T.F."/>
            <person name="Tungtrongchitr A."/>
            <person name="Zhong N."/>
            <person name="Liu Z."/>
            <person name="Tsui S."/>
        </authorList>
    </citation>
    <scope>NUCLEOTIDE SEQUENCE</scope>
    <source>
        <strain evidence="3">Derf</strain>
        <tissue evidence="3">Whole organism</tissue>
    </source>
</reference>
<feature type="domain" description="COMM" evidence="2">
    <location>
        <begin position="189"/>
        <end position="253"/>
    </location>
</feature>
<name>A0A922KW37_DERFA</name>
<accession>A0A922KW37</accession>
<dbReference type="PANTHER" id="PTHR12333:SF0">
    <property type="entry name" value="COMM DOMAIN-CONTAINING PROTEIN 10"/>
    <property type="match status" value="1"/>
</dbReference>